<organism evidence="1 2">
    <name type="scientific">Clostridium thermosuccinogenes</name>
    <dbReference type="NCBI Taxonomy" id="84032"/>
    <lineage>
        <taxon>Bacteria</taxon>
        <taxon>Bacillati</taxon>
        <taxon>Bacillota</taxon>
        <taxon>Clostridia</taxon>
        <taxon>Eubacteriales</taxon>
        <taxon>Clostridiaceae</taxon>
        <taxon>Clostridium</taxon>
    </lineage>
</organism>
<keyword evidence="2" id="KW-1185">Reference proteome</keyword>
<dbReference type="EMBL" id="NIOJ01000054">
    <property type="protein sequence ID" value="PNT96065.1"/>
    <property type="molecule type" value="Genomic_DNA"/>
</dbReference>
<proteinExistence type="predicted"/>
<sequence length="67" mass="7746">MPTFKNLKDLENYLKKNPKIVLEQNIGKVIEYECPVCKSTQKIEIISSNKGKCKNCSREIEITMVIE</sequence>
<gene>
    <name evidence="1" type="ORF">CDQ84_15845</name>
</gene>
<protein>
    <submittedName>
        <fullName evidence="1">Uncharacterized protein</fullName>
    </submittedName>
</protein>
<evidence type="ECO:0000313" key="1">
    <source>
        <dbReference type="EMBL" id="PNT96065.1"/>
    </source>
</evidence>
<dbReference type="AlphaFoldDB" id="A0A2K2FBB1"/>
<dbReference type="RefSeq" id="WP_103082714.1">
    <property type="nucleotide sequence ID" value="NZ_CP021850.1"/>
</dbReference>
<evidence type="ECO:0000313" key="2">
    <source>
        <dbReference type="Proteomes" id="UP000236151"/>
    </source>
</evidence>
<dbReference type="OrthoDB" id="3174166at2"/>
<accession>A0A2K2FBB1</accession>
<dbReference type="KEGG" id="cthd:CDO33_17515"/>
<dbReference type="Proteomes" id="UP000236151">
    <property type="component" value="Unassembled WGS sequence"/>
</dbReference>
<reference evidence="2" key="1">
    <citation type="submission" date="2017-06" db="EMBL/GenBank/DDBJ databases">
        <title>Investigating the central metabolism of Clostridium thermosuccinogenes.</title>
        <authorList>
            <person name="Koendjbiharie J.G."/>
            <person name="Van Kranenburg R."/>
            <person name="Vriesendorp B."/>
        </authorList>
    </citation>
    <scope>NUCLEOTIDE SEQUENCE [LARGE SCALE GENOMIC DNA]</scope>
    <source>
        <strain evidence="2">DSM 5806</strain>
    </source>
</reference>
<comment type="caution">
    <text evidence="1">The sequence shown here is derived from an EMBL/GenBank/DDBJ whole genome shotgun (WGS) entry which is preliminary data.</text>
</comment>
<name>A0A2K2FBB1_9CLOT</name>